<dbReference type="EMBL" id="LFBV01000001">
    <property type="protein sequence ID" value="OKH95898.1"/>
    <property type="molecule type" value="Genomic_DNA"/>
</dbReference>
<feature type="compositionally biased region" description="Basic and acidic residues" evidence="1">
    <location>
        <begin position="66"/>
        <end position="78"/>
    </location>
</feature>
<sequence length="78" mass="8120">MGGSGAFAVRGSVGALEVPAPRPAVRRGSSSARRSVRGAERDLDADADKDEDPDPDGVGLGWVRARSWDGVRRSGEEG</sequence>
<proteinExistence type="predicted"/>
<protein>
    <submittedName>
        <fullName evidence="2">Uncharacterized protein</fullName>
    </submittedName>
</protein>
<organism evidence="2 3">
    <name type="scientific">Streptomyces uncialis</name>
    <dbReference type="NCBI Taxonomy" id="1048205"/>
    <lineage>
        <taxon>Bacteria</taxon>
        <taxon>Bacillati</taxon>
        <taxon>Actinomycetota</taxon>
        <taxon>Actinomycetes</taxon>
        <taxon>Kitasatosporales</taxon>
        <taxon>Streptomycetaceae</taxon>
        <taxon>Streptomyces</taxon>
    </lineage>
</organism>
<feature type="region of interest" description="Disordered" evidence="1">
    <location>
        <begin position="1"/>
        <end position="78"/>
    </location>
</feature>
<accession>A0A1Q4VDH6</accession>
<gene>
    <name evidence="2" type="ORF">AB852_04010</name>
</gene>
<comment type="caution">
    <text evidence="2">The sequence shown here is derived from an EMBL/GenBank/DDBJ whole genome shotgun (WGS) entry which is preliminary data.</text>
</comment>
<reference evidence="2 3" key="1">
    <citation type="submission" date="2015-06" db="EMBL/GenBank/DDBJ databases">
        <title>Cloning and characterization of the uncialamcin biosynthetic gene cluster.</title>
        <authorList>
            <person name="Yan X."/>
            <person name="Huang T."/>
            <person name="Ge H."/>
            <person name="Shen B."/>
        </authorList>
    </citation>
    <scope>NUCLEOTIDE SEQUENCE [LARGE SCALE GENOMIC DNA]</scope>
    <source>
        <strain evidence="2 3">DCA2648</strain>
    </source>
</reference>
<evidence type="ECO:0000256" key="1">
    <source>
        <dbReference type="SAM" id="MobiDB-lite"/>
    </source>
</evidence>
<keyword evidence="3" id="KW-1185">Reference proteome</keyword>
<dbReference type="AlphaFoldDB" id="A0A1Q4VDH6"/>
<evidence type="ECO:0000313" key="2">
    <source>
        <dbReference type="EMBL" id="OKH95898.1"/>
    </source>
</evidence>
<evidence type="ECO:0000313" key="3">
    <source>
        <dbReference type="Proteomes" id="UP000186455"/>
    </source>
</evidence>
<name>A0A1Q4VDH6_9ACTN</name>
<dbReference type="Proteomes" id="UP000186455">
    <property type="component" value="Unassembled WGS sequence"/>
</dbReference>
<feature type="compositionally biased region" description="Basic and acidic residues" evidence="1">
    <location>
        <begin position="37"/>
        <end position="46"/>
    </location>
</feature>